<dbReference type="GO" id="GO:0005524">
    <property type="term" value="F:ATP binding"/>
    <property type="evidence" value="ECO:0007669"/>
    <property type="project" value="UniProtKB-KW"/>
</dbReference>
<dbReference type="SUPFAM" id="SSF56112">
    <property type="entry name" value="Protein kinase-like (PK-like)"/>
    <property type="match status" value="1"/>
</dbReference>
<dbReference type="PANTHER" id="PTHR27005:SF543">
    <property type="entry name" value="NON-FUNCTIONAL PSEUDOKINASE ZED1-LIKE"/>
    <property type="match status" value="1"/>
</dbReference>
<dbReference type="Proteomes" id="UP000737018">
    <property type="component" value="Unassembled WGS sequence"/>
</dbReference>
<accession>A0A8J4QAE2</accession>
<organism evidence="4 5">
    <name type="scientific">Castanea mollissima</name>
    <name type="common">Chinese chestnut</name>
    <dbReference type="NCBI Taxonomy" id="60419"/>
    <lineage>
        <taxon>Eukaryota</taxon>
        <taxon>Viridiplantae</taxon>
        <taxon>Streptophyta</taxon>
        <taxon>Embryophyta</taxon>
        <taxon>Tracheophyta</taxon>
        <taxon>Spermatophyta</taxon>
        <taxon>Magnoliopsida</taxon>
        <taxon>eudicotyledons</taxon>
        <taxon>Gunneridae</taxon>
        <taxon>Pentapetalae</taxon>
        <taxon>rosids</taxon>
        <taxon>fabids</taxon>
        <taxon>Fagales</taxon>
        <taxon>Fagaceae</taxon>
        <taxon>Castanea</taxon>
    </lineage>
</organism>
<dbReference type="AlphaFoldDB" id="A0A8J4QAE2"/>
<evidence type="ECO:0000313" key="4">
    <source>
        <dbReference type="EMBL" id="KAF3949530.1"/>
    </source>
</evidence>
<dbReference type="PROSITE" id="PS50011">
    <property type="entry name" value="PROTEIN_KINASE_DOM"/>
    <property type="match status" value="1"/>
</dbReference>
<sequence>MSETKIVIGCCLETQNPILVYESAANGSLGDRLYVSGHDGEQQREPMTWQSKLKIVREIAHAIAYLHTAFSRPIIHRNIQPENIFLDQNDVAKLTEFSLSISIPEGETQAVVDYLGGTAELTEKVDVYSFGSFLLELYPEGGGGAGAEQQVQAVLQLAHICREQELLTAQKSFDLAQLENDDYACLVDYVKMKAAKNEIVDPALLAEEGGPGMEQQLQAVLHLALICTEGDPEERPTMLDVKKELIRIEKSIT</sequence>
<dbReference type="OrthoDB" id="75710at2759"/>
<dbReference type="PANTHER" id="PTHR27005">
    <property type="entry name" value="WALL-ASSOCIATED RECEPTOR KINASE-LIKE 21"/>
    <property type="match status" value="1"/>
</dbReference>
<keyword evidence="1" id="KW-0547">Nucleotide-binding</keyword>
<evidence type="ECO:0000256" key="1">
    <source>
        <dbReference type="ARBA" id="ARBA00022741"/>
    </source>
</evidence>
<dbReference type="Gene3D" id="1.10.510.10">
    <property type="entry name" value="Transferase(Phosphotransferase) domain 1"/>
    <property type="match status" value="1"/>
</dbReference>
<dbReference type="GO" id="GO:0007166">
    <property type="term" value="P:cell surface receptor signaling pathway"/>
    <property type="evidence" value="ECO:0007669"/>
    <property type="project" value="InterPro"/>
</dbReference>
<dbReference type="InterPro" id="IPR001245">
    <property type="entry name" value="Ser-Thr/Tyr_kinase_cat_dom"/>
</dbReference>
<keyword evidence="5" id="KW-1185">Reference proteome</keyword>
<feature type="domain" description="Protein kinase" evidence="3">
    <location>
        <begin position="1"/>
        <end position="246"/>
    </location>
</feature>
<keyword evidence="2" id="KW-0067">ATP-binding</keyword>
<gene>
    <name evidence="4" type="ORF">CMV_024609</name>
</gene>
<dbReference type="EMBL" id="JRKL02006029">
    <property type="protein sequence ID" value="KAF3949530.1"/>
    <property type="molecule type" value="Genomic_DNA"/>
</dbReference>
<dbReference type="Pfam" id="PF07714">
    <property type="entry name" value="PK_Tyr_Ser-Thr"/>
    <property type="match status" value="1"/>
</dbReference>
<comment type="caution">
    <text evidence="4">The sequence shown here is derived from an EMBL/GenBank/DDBJ whole genome shotgun (WGS) entry which is preliminary data.</text>
</comment>
<evidence type="ECO:0000313" key="5">
    <source>
        <dbReference type="Proteomes" id="UP000737018"/>
    </source>
</evidence>
<dbReference type="InterPro" id="IPR045274">
    <property type="entry name" value="WAK-like"/>
</dbReference>
<name>A0A8J4QAE2_9ROSI</name>
<evidence type="ECO:0000259" key="3">
    <source>
        <dbReference type="PROSITE" id="PS50011"/>
    </source>
</evidence>
<dbReference type="GO" id="GO:0005886">
    <property type="term" value="C:plasma membrane"/>
    <property type="evidence" value="ECO:0007669"/>
    <property type="project" value="TreeGrafter"/>
</dbReference>
<dbReference type="InterPro" id="IPR000719">
    <property type="entry name" value="Prot_kinase_dom"/>
</dbReference>
<dbReference type="InterPro" id="IPR011009">
    <property type="entry name" value="Kinase-like_dom_sf"/>
</dbReference>
<protein>
    <recommendedName>
        <fullName evidence="3">Protein kinase domain-containing protein</fullName>
    </recommendedName>
</protein>
<proteinExistence type="predicted"/>
<dbReference type="GO" id="GO:0004674">
    <property type="term" value="F:protein serine/threonine kinase activity"/>
    <property type="evidence" value="ECO:0007669"/>
    <property type="project" value="TreeGrafter"/>
</dbReference>
<evidence type="ECO:0000256" key="2">
    <source>
        <dbReference type="ARBA" id="ARBA00022840"/>
    </source>
</evidence>
<reference evidence="4" key="1">
    <citation type="submission" date="2020-03" db="EMBL/GenBank/DDBJ databases">
        <title>Castanea mollissima Vanexum genome sequencing.</title>
        <authorList>
            <person name="Staton M."/>
        </authorList>
    </citation>
    <scope>NUCLEOTIDE SEQUENCE</scope>
    <source>
        <tissue evidence="4">Leaf</tissue>
    </source>
</reference>